<protein>
    <recommendedName>
        <fullName evidence="15">UDP-GalNAc:beta-1,3-N-acetylgalactosaminyltransferase 2</fullName>
        <ecNumber evidence="14">2.4.1.313</ecNumber>
    </recommendedName>
    <alternativeName>
        <fullName evidence="16">Beta-1,3-N-acetylgalactosaminyltransferase II</fullName>
    </alternativeName>
</protein>
<name>A0AAV2S3D6_MEGNR</name>
<comment type="pathway">
    <text evidence="3">Protein modification; protein glycosylation.</text>
</comment>
<dbReference type="InterPro" id="IPR002659">
    <property type="entry name" value="Glyco_trans_31"/>
</dbReference>
<evidence type="ECO:0000256" key="11">
    <source>
        <dbReference type="ARBA" id="ARBA00023034"/>
    </source>
</evidence>
<keyword evidence="5" id="KW-0328">Glycosyltransferase</keyword>
<dbReference type="GO" id="GO:0008194">
    <property type="term" value="F:UDP-glycosyltransferase activity"/>
    <property type="evidence" value="ECO:0007669"/>
    <property type="project" value="TreeGrafter"/>
</dbReference>
<proteinExistence type="inferred from homology"/>
<dbReference type="Gene3D" id="3.90.550.50">
    <property type="match status" value="1"/>
</dbReference>
<dbReference type="GO" id="GO:0005783">
    <property type="term" value="C:endoplasmic reticulum"/>
    <property type="evidence" value="ECO:0007669"/>
    <property type="project" value="UniProtKB-SubCell"/>
</dbReference>
<dbReference type="GO" id="GO:0000139">
    <property type="term" value="C:Golgi membrane"/>
    <property type="evidence" value="ECO:0007669"/>
    <property type="project" value="UniProtKB-SubCell"/>
</dbReference>
<keyword evidence="6" id="KW-0808">Transferase</keyword>
<organism evidence="19 20">
    <name type="scientific">Meganyctiphanes norvegica</name>
    <name type="common">Northern krill</name>
    <name type="synonym">Thysanopoda norvegica</name>
    <dbReference type="NCBI Taxonomy" id="48144"/>
    <lineage>
        <taxon>Eukaryota</taxon>
        <taxon>Metazoa</taxon>
        <taxon>Ecdysozoa</taxon>
        <taxon>Arthropoda</taxon>
        <taxon>Crustacea</taxon>
        <taxon>Multicrustacea</taxon>
        <taxon>Malacostraca</taxon>
        <taxon>Eumalacostraca</taxon>
        <taxon>Eucarida</taxon>
        <taxon>Euphausiacea</taxon>
        <taxon>Euphausiidae</taxon>
        <taxon>Meganyctiphanes</taxon>
    </lineage>
</organism>
<feature type="non-terminal residue" evidence="19">
    <location>
        <position position="513"/>
    </location>
</feature>
<evidence type="ECO:0000313" key="19">
    <source>
        <dbReference type="EMBL" id="CAL4151954.1"/>
    </source>
</evidence>
<keyword evidence="7 18" id="KW-0812">Transmembrane</keyword>
<accession>A0AAV2S3D6</accession>
<evidence type="ECO:0000256" key="4">
    <source>
        <dbReference type="ARBA" id="ARBA00008661"/>
    </source>
</evidence>
<dbReference type="GO" id="GO:0016758">
    <property type="term" value="F:hexosyltransferase activity"/>
    <property type="evidence" value="ECO:0007669"/>
    <property type="project" value="InterPro"/>
</dbReference>
<dbReference type="PANTHER" id="PTHR11214">
    <property type="entry name" value="BETA-1,3-N-ACETYLGLUCOSAMINYLTRANSFERASE"/>
    <property type="match status" value="1"/>
</dbReference>
<comment type="similarity">
    <text evidence="4">Belongs to the glycosyltransferase 31 family.</text>
</comment>
<evidence type="ECO:0000256" key="6">
    <source>
        <dbReference type="ARBA" id="ARBA00022679"/>
    </source>
</evidence>
<evidence type="ECO:0000256" key="9">
    <source>
        <dbReference type="ARBA" id="ARBA00022968"/>
    </source>
</evidence>
<sequence length="513" mass="57578">MTDLLGLRSPSFPLQVMHRSIQVNVKNVIRTPIINVLVISVMCVCHLYLVVDKGILNSCCMILTVTSVKRSLLVDQAVRALRFTGKGIHFDGDFLVLKSNCRRKSGGIGKYSYLKRDPESREINNLRRFFMKPFQSLKISFNNGMRQRSRKVMGTVRFGTSFFLLILSSMNVLFHTKKTMSSSPINVILTPGSVTGAMCSDEEGDSSHCVVKLSSPLLLPRGFEGELMLQKSTKSDINLCGQNFSMKGNSTKTLECAWESQGVIKYTYVGDTHGIISPWKNKSCPLISAHYHISAERPIVDRKTLVLQLKREGKLVMILVNSKLFMEEQQFGDIVYMPMIDVYNNLPQKVLAFLNWVTLSFCSAYILKVDDDVHVNLARIKELIEPSPPATSTWWSHFHYQRSVPLMGKWADPHYPGIAYPYFPSGSGYLMTYSLAASISVASEYLDAGRGEDVSMGIWVAALAPRTHRVHVPCWLPSSGCSYSVITTSLEAIKPRVWTHQGETQSTLPKKEL</sequence>
<comment type="catalytic activity">
    <reaction evidence="17">
        <text>3-O-(N-acetyl-beta-D-glucosaminyl-(1-&gt;4)-alpha-D-mannosyl)-L-threonyl-[protein] + UDP-N-acetyl-alpha-D-galactosamine = 3-O-[beta-D-GalNAc-(1-&gt;3)-beta-D-GlcNAc-(1-&gt;4)-alpha-D-Man]-L-Thr-[protein] + UDP + H(+)</text>
        <dbReference type="Rhea" id="RHEA:37667"/>
        <dbReference type="Rhea" id="RHEA-COMP:13308"/>
        <dbReference type="Rhea" id="RHEA-COMP:13618"/>
        <dbReference type="ChEBI" id="CHEBI:15378"/>
        <dbReference type="ChEBI" id="CHEBI:58223"/>
        <dbReference type="ChEBI" id="CHEBI:67138"/>
        <dbReference type="ChEBI" id="CHEBI:136709"/>
        <dbReference type="ChEBI" id="CHEBI:137540"/>
        <dbReference type="EC" id="2.4.1.313"/>
    </reaction>
</comment>
<feature type="transmembrane region" description="Helical" evidence="18">
    <location>
        <begin position="33"/>
        <end position="51"/>
    </location>
</feature>
<evidence type="ECO:0000256" key="17">
    <source>
        <dbReference type="ARBA" id="ARBA00047667"/>
    </source>
</evidence>
<dbReference type="EMBL" id="CAXKWB010038590">
    <property type="protein sequence ID" value="CAL4151954.1"/>
    <property type="molecule type" value="Genomic_DNA"/>
</dbReference>
<feature type="transmembrane region" description="Helical" evidence="18">
    <location>
        <begin position="155"/>
        <end position="174"/>
    </location>
</feature>
<dbReference type="GO" id="GO:0006493">
    <property type="term" value="P:protein O-linked glycosylation"/>
    <property type="evidence" value="ECO:0007669"/>
    <property type="project" value="TreeGrafter"/>
</dbReference>
<evidence type="ECO:0000256" key="10">
    <source>
        <dbReference type="ARBA" id="ARBA00022989"/>
    </source>
</evidence>
<evidence type="ECO:0000256" key="13">
    <source>
        <dbReference type="ARBA" id="ARBA00023180"/>
    </source>
</evidence>
<evidence type="ECO:0000256" key="1">
    <source>
        <dbReference type="ARBA" id="ARBA00004240"/>
    </source>
</evidence>
<keyword evidence="9" id="KW-0735">Signal-anchor</keyword>
<evidence type="ECO:0000313" key="20">
    <source>
        <dbReference type="Proteomes" id="UP001497623"/>
    </source>
</evidence>
<keyword evidence="13" id="KW-0325">Glycoprotein</keyword>
<evidence type="ECO:0000256" key="7">
    <source>
        <dbReference type="ARBA" id="ARBA00022692"/>
    </source>
</evidence>
<evidence type="ECO:0000256" key="12">
    <source>
        <dbReference type="ARBA" id="ARBA00023136"/>
    </source>
</evidence>
<dbReference type="AlphaFoldDB" id="A0AAV2S3D6"/>
<dbReference type="PANTHER" id="PTHR11214:SF219">
    <property type="entry name" value="UDP-GALNAC:BETA-1,3-N-ACETYLGALACTOSAMINYLTRANSFERASE 2"/>
    <property type="match status" value="1"/>
</dbReference>
<dbReference type="Proteomes" id="UP001497623">
    <property type="component" value="Unassembled WGS sequence"/>
</dbReference>
<keyword evidence="12 18" id="KW-0472">Membrane</keyword>
<evidence type="ECO:0000256" key="2">
    <source>
        <dbReference type="ARBA" id="ARBA00004323"/>
    </source>
</evidence>
<evidence type="ECO:0000256" key="8">
    <source>
        <dbReference type="ARBA" id="ARBA00022824"/>
    </source>
</evidence>
<evidence type="ECO:0000256" key="16">
    <source>
        <dbReference type="ARBA" id="ARBA00042712"/>
    </source>
</evidence>
<gene>
    <name evidence="19" type="ORF">MNOR_LOCUS30865</name>
</gene>
<comment type="subcellular location">
    <subcellularLocation>
        <location evidence="1">Endoplasmic reticulum</location>
    </subcellularLocation>
    <subcellularLocation>
        <location evidence="2">Golgi apparatus membrane</location>
        <topology evidence="2">Single-pass type II membrane protein</topology>
    </subcellularLocation>
</comment>
<evidence type="ECO:0000256" key="15">
    <source>
        <dbReference type="ARBA" id="ARBA00040432"/>
    </source>
</evidence>
<dbReference type="Pfam" id="PF01762">
    <property type="entry name" value="Galactosyl_T"/>
    <property type="match status" value="1"/>
</dbReference>
<evidence type="ECO:0000256" key="3">
    <source>
        <dbReference type="ARBA" id="ARBA00004922"/>
    </source>
</evidence>
<keyword evidence="20" id="KW-1185">Reference proteome</keyword>
<keyword evidence="11" id="KW-0333">Golgi apparatus</keyword>
<keyword evidence="8" id="KW-0256">Endoplasmic reticulum</keyword>
<comment type="caution">
    <text evidence="19">The sequence shown here is derived from an EMBL/GenBank/DDBJ whole genome shotgun (WGS) entry which is preliminary data.</text>
</comment>
<dbReference type="EC" id="2.4.1.313" evidence="14"/>
<reference evidence="19 20" key="1">
    <citation type="submission" date="2024-05" db="EMBL/GenBank/DDBJ databases">
        <authorList>
            <person name="Wallberg A."/>
        </authorList>
    </citation>
    <scope>NUCLEOTIDE SEQUENCE [LARGE SCALE GENOMIC DNA]</scope>
</reference>
<evidence type="ECO:0000256" key="14">
    <source>
        <dbReference type="ARBA" id="ARBA00039104"/>
    </source>
</evidence>
<evidence type="ECO:0000256" key="18">
    <source>
        <dbReference type="SAM" id="Phobius"/>
    </source>
</evidence>
<evidence type="ECO:0000256" key="5">
    <source>
        <dbReference type="ARBA" id="ARBA00022676"/>
    </source>
</evidence>
<keyword evidence="10 18" id="KW-1133">Transmembrane helix</keyword>